<dbReference type="SUPFAM" id="SSF74863">
    <property type="entry name" value="Thiol:disulfide interchange protein DsbD, N-terminal domain (DsbD-alpha)"/>
    <property type="match status" value="2"/>
</dbReference>
<feature type="transmembrane region" description="Helical" evidence="9">
    <location>
        <begin position="631"/>
        <end position="648"/>
    </location>
</feature>
<evidence type="ECO:0000256" key="6">
    <source>
        <dbReference type="ARBA" id="ARBA00023136"/>
    </source>
</evidence>
<dbReference type="SUPFAM" id="SSF52833">
    <property type="entry name" value="Thioredoxin-like"/>
    <property type="match status" value="1"/>
</dbReference>
<dbReference type="Pfam" id="PF13899">
    <property type="entry name" value="Thioredoxin_7"/>
    <property type="match status" value="1"/>
</dbReference>
<dbReference type="GO" id="GO:0045454">
    <property type="term" value="P:cell redox homeostasis"/>
    <property type="evidence" value="ECO:0007669"/>
    <property type="project" value="TreeGrafter"/>
</dbReference>
<evidence type="ECO:0000256" key="5">
    <source>
        <dbReference type="ARBA" id="ARBA00022989"/>
    </source>
</evidence>
<comment type="subcellular location">
    <subcellularLocation>
        <location evidence="1">Cell membrane</location>
        <topology evidence="1">Multi-pass membrane protein</topology>
    </subcellularLocation>
</comment>
<evidence type="ECO:0000313" key="12">
    <source>
        <dbReference type="EMBL" id="TQD51699.1"/>
    </source>
</evidence>
<feature type="chain" id="PRO_5021186817" evidence="10">
    <location>
        <begin position="40"/>
        <end position="812"/>
    </location>
</feature>
<proteinExistence type="predicted"/>
<keyword evidence="5 9" id="KW-1133">Transmembrane helix</keyword>
<keyword evidence="10" id="KW-0732">Signal</keyword>
<keyword evidence="3 9" id="KW-0812">Transmembrane</keyword>
<dbReference type="InterPro" id="IPR028250">
    <property type="entry name" value="DsbDN"/>
</dbReference>
<dbReference type="Pfam" id="PF02683">
    <property type="entry name" value="DsbD_TM"/>
    <property type="match status" value="1"/>
</dbReference>
<dbReference type="Gene3D" id="3.40.30.10">
    <property type="entry name" value="Glutaredoxin"/>
    <property type="match status" value="1"/>
</dbReference>
<dbReference type="InterPro" id="IPR035671">
    <property type="entry name" value="DsbD_gamma"/>
</dbReference>
<evidence type="ECO:0000256" key="4">
    <source>
        <dbReference type="ARBA" id="ARBA00022748"/>
    </source>
</evidence>
<evidence type="ECO:0000313" key="13">
    <source>
        <dbReference type="Proteomes" id="UP000318212"/>
    </source>
</evidence>
<dbReference type="CDD" id="cd02953">
    <property type="entry name" value="DsbDgamma"/>
    <property type="match status" value="1"/>
</dbReference>
<dbReference type="EMBL" id="VICE01000001">
    <property type="protein sequence ID" value="TQD51699.1"/>
    <property type="molecule type" value="Genomic_DNA"/>
</dbReference>
<keyword evidence="13" id="KW-1185">Reference proteome</keyword>
<dbReference type="PANTHER" id="PTHR32234">
    <property type="entry name" value="THIOL:DISULFIDE INTERCHANGE PROTEIN DSBD"/>
    <property type="match status" value="1"/>
</dbReference>
<comment type="caution">
    <text evidence="12">The sequence shown here is derived from an EMBL/GenBank/DDBJ whole genome shotgun (WGS) entry which is preliminary data.</text>
</comment>
<dbReference type="GO" id="GO:0015035">
    <property type="term" value="F:protein-disulfide reductase activity"/>
    <property type="evidence" value="ECO:0007669"/>
    <property type="project" value="TreeGrafter"/>
</dbReference>
<feature type="transmembrane region" description="Helical" evidence="9">
    <location>
        <begin position="660"/>
        <end position="677"/>
    </location>
</feature>
<sequence length="812" mass="84175">MTDILRNARERLARALPSLAPAALVLLLAAAAFPPPAAAAVDLDDLLPVDEAFALSAEATAPDTITLRWKIADGYYLYRHRTSVQADAAYGQQALQLPKGHAYTDEFFGDVETYRGTLTAVLPGRAGAGTVSLKVKYQGCADLGICYPPQTRELSVVMPAAAAGAANVDAVPASGGGLRLRGGIAGGVSNASPGNPLLAPTALPGGQARPLPAEQAFSVALEAVDGDVLRVRFDVTPGYYLYRDKTAFELRTPGVRAGTPRWPAGQSHHDEHFGTTIVFFDPVTATVPLLRSRAAAAAGTLEVEFQGCQTGGICYPPMRRSLAVSIPAGAASAPAIDAAGAGSRDDAAAAPESDPVPPSTAGQAEPEAGTATAMAAASSARETPPPAAATPAAESEASPARSRLGLFSALLLAIGGGLILNLMPCVLPVLSLKALSLAGSGESPGKARRHALWYTAGVLVSFVALGALALGLRQAGLALGWGFQLQQPLVVALLGLLMFALGLSLSGVWHVGGRWTGVGHGLATRSGAMGDFFTGVLAVVVATPCTAPLMGPALAWAFTAGSASALLVFLALGLGLALPFLLIGFVPALAHRLPRPGAWMDTFKQALAFPLYLTAVWLAWVLARQRGADAIGWWLLAATLLAFAAWALTRARRSGGRGGVVLAVLALLATLWPLHAIHTLPRPRDAAVLASPAHEALAPVPFSEQRLADLRAAGRPVFVNMTADWCVTCKANEKTVFGREDFRDALEAANAVYMLGDWTDVDPALTAFLQRYEAVGVPLYVVFPADGGEGRVLPTVLTPDLAREALEQAAAR</sequence>
<dbReference type="Gene3D" id="2.60.40.1250">
    <property type="entry name" value="Thiol:disulfide interchange protein DsbD, N-terminal domain"/>
    <property type="match status" value="2"/>
</dbReference>
<feature type="domain" description="Thioredoxin" evidence="11">
    <location>
        <begin position="680"/>
        <end position="811"/>
    </location>
</feature>
<dbReference type="Pfam" id="PF11412">
    <property type="entry name" value="DsbD_N"/>
    <property type="match status" value="2"/>
</dbReference>
<accession>A0A508APM4</accession>
<feature type="compositionally biased region" description="Low complexity" evidence="8">
    <location>
        <begin position="364"/>
        <end position="382"/>
    </location>
</feature>
<feature type="transmembrane region" description="Helical" evidence="9">
    <location>
        <begin position="404"/>
        <end position="430"/>
    </location>
</feature>
<keyword evidence="6 9" id="KW-0472">Membrane</keyword>
<keyword evidence="4" id="KW-0201">Cytochrome c-type biogenesis</keyword>
<feature type="transmembrane region" description="Helical" evidence="9">
    <location>
        <begin position="607"/>
        <end position="625"/>
    </location>
</feature>
<dbReference type="PROSITE" id="PS51352">
    <property type="entry name" value="THIOREDOXIN_2"/>
    <property type="match status" value="1"/>
</dbReference>
<dbReference type="InterPro" id="IPR017937">
    <property type="entry name" value="Thioredoxin_CS"/>
</dbReference>
<evidence type="ECO:0000256" key="1">
    <source>
        <dbReference type="ARBA" id="ARBA00004651"/>
    </source>
</evidence>
<feature type="transmembrane region" description="Helical" evidence="9">
    <location>
        <begin position="532"/>
        <end position="558"/>
    </location>
</feature>
<evidence type="ECO:0000259" key="11">
    <source>
        <dbReference type="PROSITE" id="PS51352"/>
    </source>
</evidence>
<feature type="transmembrane region" description="Helical" evidence="9">
    <location>
        <begin position="564"/>
        <end position="586"/>
    </location>
</feature>
<keyword evidence="2" id="KW-1003">Cell membrane</keyword>
<dbReference type="InterPro" id="IPR013766">
    <property type="entry name" value="Thioredoxin_domain"/>
</dbReference>
<evidence type="ECO:0000256" key="2">
    <source>
        <dbReference type="ARBA" id="ARBA00022475"/>
    </source>
</evidence>
<reference evidence="12 13" key="1">
    <citation type="submission" date="2019-06" db="EMBL/GenBank/DDBJ databases">
        <title>Lysobacter alkalisoli sp. nov. isolated from saline soil.</title>
        <authorList>
            <person name="Sun J.-Q."/>
            <person name="Xu L."/>
        </authorList>
    </citation>
    <scope>NUCLEOTIDE SEQUENCE [LARGE SCALE GENOMIC DNA]</scope>
    <source>
        <strain evidence="12 13">JCM 31130</strain>
    </source>
</reference>
<dbReference type="PROSITE" id="PS00194">
    <property type="entry name" value="THIOREDOXIN_1"/>
    <property type="match status" value="1"/>
</dbReference>
<evidence type="ECO:0000256" key="7">
    <source>
        <dbReference type="ARBA" id="ARBA00023284"/>
    </source>
</evidence>
<dbReference type="GO" id="GO:0017004">
    <property type="term" value="P:cytochrome complex assembly"/>
    <property type="evidence" value="ECO:0007669"/>
    <property type="project" value="UniProtKB-KW"/>
</dbReference>
<protein>
    <submittedName>
        <fullName evidence="12">Cytochrome C biogenesis protein</fullName>
    </submittedName>
</protein>
<evidence type="ECO:0000256" key="10">
    <source>
        <dbReference type="SAM" id="SignalP"/>
    </source>
</evidence>
<name>A0A508APM4_9GAMM</name>
<dbReference type="PANTHER" id="PTHR32234:SF3">
    <property type="entry name" value="SUPPRESSION OF COPPER SENSITIVITY PROTEIN"/>
    <property type="match status" value="1"/>
</dbReference>
<keyword evidence="7" id="KW-0676">Redox-active center</keyword>
<dbReference type="GO" id="GO:0005886">
    <property type="term" value="C:plasma membrane"/>
    <property type="evidence" value="ECO:0007669"/>
    <property type="project" value="UniProtKB-SubCell"/>
</dbReference>
<evidence type="ECO:0000256" key="9">
    <source>
        <dbReference type="SAM" id="Phobius"/>
    </source>
</evidence>
<evidence type="ECO:0000256" key="8">
    <source>
        <dbReference type="SAM" id="MobiDB-lite"/>
    </source>
</evidence>
<feature type="signal peptide" evidence="10">
    <location>
        <begin position="1"/>
        <end position="39"/>
    </location>
</feature>
<organism evidence="12 13">
    <name type="scientific">Marilutibacter aestuarii</name>
    <dbReference type="NCBI Taxonomy" id="1706195"/>
    <lineage>
        <taxon>Bacteria</taxon>
        <taxon>Pseudomonadati</taxon>
        <taxon>Pseudomonadota</taxon>
        <taxon>Gammaproteobacteria</taxon>
        <taxon>Lysobacterales</taxon>
        <taxon>Lysobacteraceae</taxon>
        <taxon>Marilutibacter</taxon>
    </lineage>
</organism>
<dbReference type="RefSeq" id="WP_141516741.1">
    <property type="nucleotide sequence ID" value="NZ_VICE01000001.1"/>
</dbReference>
<dbReference type="AlphaFoldDB" id="A0A508APM4"/>
<dbReference type="InterPro" id="IPR036929">
    <property type="entry name" value="DsbDN_sf"/>
</dbReference>
<feature type="region of interest" description="Disordered" evidence="8">
    <location>
        <begin position="337"/>
        <end position="396"/>
    </location>
</feature>
<dbReference type="Proteomes" id="UP000318212">
    <property type="component" value="Unassembled WGS sequence"/>
</dbReference>
<dbReference type="InterPro" id="IPR003834">
    <property type="entry name" value="Cyt_c_assmbl_TM_dom"/>
</dbReference>
<dbReference type="OrthoDB" id="9811036at2"/>
<gene>
    <name evidence="12" type="ORF">FKV25_00025</name>
</gene>
<dbReference type="InterPro" id="IPR036249">
    <property type="entry name" value="Thioredoxin-like_sf"/>
</dbReference>
<evidence type="ECO:0000256" key="3">
    <source>
        <dbReference type="ARBA" id="ARBA00022692"/>
    </source>
</evidence>
<feature type="transmembrane region" description="Helical" evidence="9">
    <location>
        <begin position="490"/>
        <end position="511"/>
    </location>
</feature>
<feature type="transmembrane region" description="Helical" evidence="9">
    <location>
        <begin position="451"/>
        <end position="470"/>
    </location>
</feature>